<dbReference type="InterPro" id="IPR002191">
    <property type="entry name" value="Bac_export_3"/>
</dbReference>
<evidence type="ECO:0000313" key="9">
    <source>
        <dbReference type="EMBL" id="EET03485.1"/>
    </source>
</evidence>
<comment type="subcellular location">
    <subcellularLocation>
        <location evidence="1">Cell membrane</location>
        <topology evidence="1">Multi-pass membrane protein</topology>
    </subcellularLocation>
</comment>
<evidence type="ECO:0000256" key="5">
    <source>
        <dbReference type="ARBA" id="ARBA00022989"/>
    </source>
</evidence>
<dbReference type="Pfam" id="PF01313">
    <property type="entry name" value="Bac_export_3"/>
    <property type="match status" value="1"/>
</dbReference>
<dbReference type="RefSeq" id="WP_004524346.1">
    <property type="nucleotide sequence ID" value="NZ_CM000833.1"/>
</dbReference>
<dbReference type="PANTHER" id="PTHR34040">
    <property type="entry name" value="FLAGELLAR BIOSYNTHETIC PROTEIN FLIQ"/>
    <property type="match status" value="1"/>
</dbReference>
<sequence>MEIDSLIRFCTQAMLLCLSVSLPPVIVAALVGLGVSFVQAITSLQDQTLPQVLKLIAVTITIMVAAPTGCAAILHFANQMMQLAVPQ</sequence>
<proteinExistence type="inferred from homology"/>
<dbReference type="GeneID" id="93063582"/>
<dbReference type="InterPro" id="IPR006306">
    <property type="entry name" value="T3SS_HrpO"/>
</dbReference>
<reference evidence="9" key="1">
    <citation type="submission" date="2009-05" db="EMBL/GenBank/DDBJ databases">
        <authorList>
            <person name="Harkins D.M."/>
            <person name="DeShazer D."/>
            <person name="Woods D.E."/>
            <person name="Brinkac L.M."/>
            <person name="Brown K.A."/>
            <person name="Hung G.C."/>
            <person name="Tuanyok A."/>
            <person name="Zhang B."/>
            <person name="Nierman W.C."/>
        </authorList>
    </citation>
    <scope>NUCLEOTIDE SEQUENCE [LARGE SCALE GENOMIC DNA]</scope>
    <source>
        <strain evidence="9">1710a</strain>
    </source>
</reference>
<evidence type="ECO:0000256" key="4">
    <source>
        <dbReference type="ARBA" id="ARBA00022692"/>
    </source>
</evidence>
<evidence type="ECO:0000256" key="7">
    <source>
        <dbReference type="ARBA" id="ARBA00023136"/>
    </source>
</evidence>
<feature type="transmembrane region" description="Helical" evidence="8">
    <location>
        <begin position="55"/>
        <end position="77"/>
    </location>
</feature>
<dbReference type="GO" id="GO:0005886">
    <property type="term" value="C:plasma membrane"/>
    <property type="evidence" value="ECO:0007669"/>
    <property type="project" value="UniProtKB-SubCell"/>
</dbReference>
<dbReference type="PRINTS" id="PR00952">
    <property type="entry name" value="TYPE3IMQPROT"/>
</dbReference>
<dbReference type="HOGENOM" id="CLU_164516_1_0_4"/>
<gene>
    <name evidence="9" type="ORF">BURPS1710A_A1154</name>
</gene>
<evidence type="ECO:0000256" key="2">
    <source>
        <dbReference type="ARBA" id="ARBA00006156"/>
    </source>
</evidence>
<dbReference type="NCBIfam" id="TIGR01403">
    <property type="entry name" value="fliQ_rel_III"/>
    <property type="match status" value="1"/>
</dbReference>
<dbReference type="PANTHER" id="PTHR34040:SF7">
    <property type="entry name" value="SURFACE PRESENTATION OF ANTIGENS PROTEIN SPAQ"/>
    <property type="match status" value="1"/>
</dbReference>
<dbReference type="GO" id="GO:0009306">
    <property type="term" value="P:protein secretion"/>
    <property type="evidence" value="ECO:0007669"/>
    <property type="project" value="InterPro"/>
</dbReference>
<organism evidence="9">
    <name type="scientific">Burkholderia pseudomallei 1710a</name>
    <dbReference type="NCBI Taxonomy" id="320371"/>
    <lineage>
        <taxon>Bacteria</taxon>
        <taxon>Pseudomonadati</taxon>
        <taxon>Pseudomonadota</taxon>
        <taxon>Betaproteobacteria</taxon>
        <taxon>Burkholderiales</taxon>
        <taxon>Burkholderiaceae</taxon>
        <taxon>Burkholderia</taxon>
        <taxon>pseudomallei group</taxon>
    </lineage>
</organism>
<accession>A0A0E1VRF7</accession>
<keyword evidence="4 8" id="KW-0812">Transmembrane</keyword>
<dbReference type="EMBL" id="CM000833">
    <property type="protein sequence ID" value="EET03485.1"/>
    <property type="molecule type" value="Genomic_DNA"/>
</dbReference>
<evidence type="ECO:0000256" key="3">
    <source>
        <dbReference type="ARBA" id="ARBA00022475"/>
    </source>
</evidence>
<keyword evidence="5 8" id="KW-1133">Transmembrane helix</keyword>
<protein>
    <submittedName>
        <fullName evidence="9">Type III secretion protein, HrpO family</fullName>
    </submittedName>
</protein>
<evidence type="ECO:0000256" key="8">
    <source>
        <dbReference type="SAM" id="Phobius"/>
    </source>
</evidence>
<dbReference type="Proteomes" id="UP000001812">
    <property type="component" value="Chromosome II"/>
</dbReference>
<comment type="similarity">
    <text evidence="2">Belongs to the FliQ/MopD/SpaQ family.</text>
</comment>
<name>A0A0E1VRF7_BURPE</name>
<evidence type="ECO:0000256" key="1">
    <source>
        <dbReference type="ARBA" id="ARBA00004651"/>
    </source>
</evidence>
<evidence type="ECO:0000256" key="6">
    <source>
        <dbReference type="ARBA" id="ARBA00023026"/>
    </source>
</evidence>
<keyword evidence="3" id="KW-1003">Cell membrane</keyword>
<keyword evidence="7 8" id="KW-0472">Membrane</keyword>
<dbReference type="AlphaFoldDB" id="A0A0E1VRF7"/>
<keyword evidence="6" id="KW-0843">Virulence</keyword>
<feature type="transmembrane region" description="Helical" evidence="8">
    <location>
        <begin position="12"/>
        <end position="35"/>
    </location>
</feature>